<proteinExistence type="predicted"/>
<dbReference type="SUPFAM" id="SSF89796">
    <property type="entry name" value="CoA-transferase family III (CaiB/BaiF)"/>
    <property type="match status" value="1"/>
</dbReference>
<dbReference type="AlphaFoldDB" id="A0A933GJT7"/>
<dbReference type="Gene3D" id="3.30.1540.10">
    <property type="entry name" value="formyl-coa transferase, domain 3"/>
    <property type="match status" value="1"/>
</dbReference>
<reference evidence="2" key="1">
    <citation type="submission" date="2020-07" db="EMBL/GenBank/DDBJ databases">
        <title>Huge and variable diversity of episymbiotic CPR bacteria and DPANN archaea in groundwater ecosystems.</title>
        <authorList>
            <person name="He C.Y."/>
            <person name="Keren R."/>
            <person name="Whittaker M."/>
            <person name="Farag I.F."/>
            <person name="Doudna J."/>
            <person name="Cate J.H.D."/>
            <person name="Banfield J.F."/>
        </authorList>
    </citation>
    <scope>NUCLEOTIDE SEQUENCE</scope>
    <source>
        <strain evidence="2">NC_groundwater_1482_Ag_S-0.65um_47_24</strain>
    </source>
</reference>
<sequence>MQALEGYRILEMGTFGPATQAAGLLADLGMEVIRIEPPPHPSRSSTTSREVDGDGIPVPPGGVPWQRNKQSLVLNLKMPEAKEIFYNMVSKSDVVIEANRPGVLKRLGVDYETAKRYNSKIIYCSVTGYGQSGPYIHRPGHDANWQGVGGMLSLSGISLGNFGNPRNGPPAMPSRLVSHHTTPYYCAIAILTALWSREFTLRGQHLDISNCDAVVAVPNSPPRTIFEGGSPAWNVYETSDGKYIAIGARRHQEWEKLCRLLNREEYISHLDAIESKQAAMLQDFSALFKSRSRDEWWSLFKNHHIAGAPVNDLEEVEHDPQVKAREMMLEFDLPEGTKAIQYGIPIKFSMTPGKVKYLAQSYGQNTASILTSLGYSSEQINSLKASGAVM</sequence>
<accession>A0A933GJT7</accession>
<dbReference type="PANTHER" id="PTHR48228">
    <property type="entry name" value="SUCCINYL-COA--D-CITRAMALATE COA-TRANSFERASE"/>
    <property type="match status" value="1"/>
</dbReference>
<feature type="region of interest" description="Disordered" evidence="1">
    <location>
        <begin position="35"/>
        <end position="62"/>
    </location>
</feature>
<dbReference type="InterPro" id="IPR050509">
    <property type="entry name" value="CoA-transferase_III"/>
</dbReference>
<evidence type="ECO:0000313" key="2">
    <source>
        <dbReference type="EMBL" id="MBI4595143.1"/>
    </source>
</evidence>
<dbReference type="Pfam" id="PF02515">
    <property type="entry name" value="CoA_transf_3"/>
    <property type="match status" value="1"/>
</dbReference>
<keyword evidence="2" id="KW-0808">Transferase</keyword>
<dbReference type="GO" id="GO:0016740">
    <property type="term" value="F:transferase activity"/>
    <property type="evidence" value="ECO:0007669"/>
    <property type="project" value="UniProtKB-KW"/>
</dbReference>
<gene>
    <name evidence="2" type="ORF">HY730_02065</name>
</gene>
<evidence type="ECO:0000313" key="3">
    <source>
        <dbReference type="Proteomes" id="UP000772181"/>
    </source>
</evidence>
<dbReference type="PANTHER" id="PTHR48228:SF5">
    <property type="entry name" value="ALPHA-METHYLACYL-COA RACEMASE"/>
    <property type="match status" value="1"/>
</dbReference>
<protein>
    <submittedName>
        <fullName evidence="2">CoA transferase</fullName>
    </submittedName>
</protein>
<dbReference type="InterPro" id="IPR003673">
    <property type="entry name" value="CoA-Trfase_fam_III"/>
</dbReference>
<comment type="caution">
    <text evidence="2">The sequence shown here is derived from an EMBL/GenBank/DDBJ whole genome shotgun (WGS) entry which is preliminary data.</text>
</comment>
<dbReference type="EMBL" id="JACQWF010000095">
    <property type="protein sequence ID" value="MBI4595143.1"/>
    <property type="molecule type" value="Genomic_DNA"/>
</dbReference>
<name>A0A933GJT7_UNCTE</name>
<dbReference type="Proteomes" id="UP000772181">
    <property type="component" value="Unassembled WGS sequence"/>
</dbReference>
<dbReference type="Gene3D" id="3.40.50.10540">
    <property type="entry name" value="Crotonobetainyl-coa:carnitine coa-transferase, domain 1"/>
    <property type="match status" value="1"/>
</dbReference>
<organism evidence="2 3">
    <name type="scientific">Tectimicrobiota bacterium</name>
    <dbReference type="NCBI Taxonomy" id="2528274"/>
    <lineage>
        <taxon>Bacteria</taxon>
        <taxon>Pseudomonadati</taxon>
        <taxon>Nitrospinota/Tectimicrobiota group</taxon>
        <taxon>Candidatus Tectimicrobiota</taxon>
    </lineage>
</organism>
<evidence type="ECO:0000256" key="1">
    <source>
        <dbReference type="SAM" id="MobiDB-lite"/>
    </source>
</evidence>
<dbReference type="InterPro" id="IPR044855">
    <property type="entry name" value="CoA-Trfase_III_dom3_sf"/>
</dbReference>
<dbReference type="InterPro" id="IPR023606">
    <property type="entry name" value="CoA-Trfase_III_dom_1_sf"/>
</dbReference>